<name>A0A6N2KVA4_SALVM</name>
<evidence type="ECO:0000313" key="1">
    <source>
        <dbReference type="EMBL" id="VFU31749.1"/>
    </source>
</evidence>
<protein>
    <submittedName>
        <fullName evidence="1">Uncharacterized protein</fullName>
    </submittedName>
</protein>
<dbReference type="Gene3D" id="1.25.10.10">
    <property type="entry name" value="Leucine-rich Repeat Variant"/>
    <property type="match status" value="1"/>
</dbReference>
<dbReference type="InterPro" id="IPR011989">
    <property type="entry name" value="ARM-like"/>
</dbReference>
<dbReference type="SUPFAM" id="SSF48371">
    <property type="entry name" value="ARM repeat"/>
    <property type="match status" value="1"/>
</dbReference>
<dbReference type="EMBL" id="CAADRP010000768">
    <property type="protein sequence ID" value="VFU31749.1"/>
    <property type="molecule type" value="Genomic_DNA"/>
</dbReference>
<accession>A0A6N2KVA4</accession>
<gene>
    <name evidence="1" type="ORF">SVIM_LOCUS136108</name>
</gene>
<dbReference type="AlphaFoldDB" id="A0A6N2KVA4"/>
<dbReference type="InterPro" id="IPR016024">
    <property type="entry name" value="ARM-type_fold"/>
</dbReference>
<proteinExistence type="predicted"/>
<organism evidence="1">
    <name type="scientific">Salix viminalis</name>
    <name type="common">Common osier</name>
    <name type="synonym">Basket willow</name>
    <dbReference type="NCBI Taxonomy" id="40686"/>
    <lineage>
        <taxon>Eukaryota</taxon>
        <taxon>Viridiplantae</taxon>
        <taxon>Streptophyta</taxon>
        <taxon>Embryophyta</taxon>
        <taxon>Tracheophyta</taxon>
        <taxon>Spermatophyta</taxon>
        <taxon>Magnoliopsida</taxon>
        <taxon>eudicotyledons</taxon>
        <taxon>Gunneridae</taxon>
        <taxon>Pentapetalae</taxon>
        <taxon>rosids</taxon>
        <taxon>fabids</taxon>
        <taxon>Malpighiales</taxon>
        <taxon>Salicaceae</taxon>
        <taxon>Saliceae</taxon>
        <taxon>Salix</taxon>
    </lineage>
</organism>
<sequence>MILWVDMHIIVSRKDKFTNDGDEVVKFRQFIPSILNVARQCLSSGEEDVAIIAFEIFDELIESPAPLLGDSVKSIVQFSLEVCSSQNLESNTRYSDNFMAGKVQIQFPEKV</sequence>
<reference evidence="1" key="1">
    <citation type="submission" date="2019-03" db="EMBL/GenBank/DDBJ databases">
        <authorList>
            <person name="Mank J."/>
            <person name="Almeida P."/>
        </authorList>
    </citation>
    <scope>NUCLEOTIDE SEQUENCE</scope>
    <source>
        <strain evidence="1">78183</strain>
    </source>
</reference>